<keyword evidence="2" id="KW-1185">Reference proteome</keyword>
<name>A0AAE1QAA1_9EUCA</name>
<protein>
    <submittedName>
        <fullName evidence="1">Uncharacterized protein</fullName>
    </submittedName>
</protein>
<accession>A0AAE1QAA1</accession>
<organism evidence="1 2">
    <name type="scientific">Petrolisthes manimaculis</name>
    <dbReference type="NCBI Taxonomy" id="1843537"/>
    <lineage>
        <taxon>Eukaryota</taxon>
        <taxon>Metazoa</taxon>
        <taxon>Ecdysozoa</taxon>
        <taxon>Arthropoda</taxon>
        <taxon>Crustacea</taxon>
        <taxon>Multicrustacea</taxon>
        <taxon>Malacostraca</taxon>
        <taxon>Eumalacostraca</taxon>
        <taxon>Eucarida</taxon>
        <taxon>Decapoda</taxon>
        <taxon>Pleocyemata</taxon>
        <taxon>Anomura</taxon>
        <taxon>Galatheoidea</taxon>
        <taxon>Porcellanidae</taxon>
        <taxon>Petrolisthes</taxon>
    </lineage>
</organism>
<evidence type="ECO:0000313" key="2">
    <source>
        <dbReference type="Proteomes" id="UP001292094"/>
    </source>
</evidence>
<sequence>MYRATAGTDGVNEASPYMLSSLAHADEGDDVLSLTPTQPLRYTDVPSPPTVTYYTSPHPTIMTKMSRNGKKCGVVLV</sequence>
<evidence type="ECO:0000313" key="1">
    <source>
        <dbReference type="EMBL" id="KAK4322646.1"/>
    </source>
</evidence>
<reference evidence="1" key="1">
    <citation type="submission" date="2023-11" db="EMBL/GenBank/DDBJ databases">
        <title>Genome assemblies of two species of porcelain crab, Petrolisthes cinctipes and Petrolisthes manimaculis (Anomura: Porcellanidae).</title>
        <authorList>
            <person name="Angst P."/>
        </authorList>
    </citation>
    <scope>NUCLEOTIDE SEQUENCE</scope>
    <source>
        <strain evidence="1">PB745_02</strain>
        <tissue evidence="1">Gill</tissue>
    </source>
</reference>
<dbReference type="EMBL" id="JAWZYT010000503">
    <property type="protein sequence ID" value="KAK4322646.1"/>
    <property type="molecule type" value="Genomic_DNA"/>
</dbReference>
<dbReference type="AlphaFoldDB" id="A0AAE1QAA1"/>
<comment type="caution">
    <text evidence="1">The sequence shown here is derived from an EMBL/GenBank/DDBJ whole genome shotgun (WGS) entry which is preliminary data.</text>
</comment>
<proteinExistence type="predicted"/>
<gene>
    <name evidence="1" type="ORF">Pmani_006623</name>
</gene>
<dbReference type="Proteomes" id="UP001292094">
    <property type="component" value="Unassembled WGS sequence"/>
</dbReference>